<dbReference type="Pfam" id="PF01177">
    <property type="entry name" value="Asp_Glu_race"/>
    <property type="match status" value="1"/>
</dbReference>
<dbReference type="NCBIfam" id="NF005679">
    <property type="entry name" value="PRK07475.1"/>
    <property type="match status" value="1"/>
</dbReference>
<evidence type="ECO:0000313" key="3">
    <source>
        <dbReference type="Proteomes" id="UP001326567"/>
    </source>
</evidence>
<sequence>MANETDARLGILMLDTRFPRILGDVGHAGSWDFPVRYAVVPGATPEAIVCDDIDPFVQAFIAVGRDLIAEGCTGIATTCGFLALIRPRLAEALGVPVAASALEQAGQIAACLPPGQRVGILTISAATLSPAHLRAAGVPEGSPVVGMEGSGLARTILGNLPDLDVAQARAEMVQAAQQLVETHADVGAILLECTNMVPYAPDIAAATGRPVHSIHNYLNWFHSGLLPPRFG</sequence>
<accession>A0ABZ0UZI6</accession>
<dbReference type="RefSeq" id="WP_322328546.1">
    <property type="nucleotide sequence ID" value="NZ_CP139725.1"/>
</dbReference>
<dbReference type="InterPro" id="IPR015942">
    <property type="entry name" value="Asp/Glu/hydantoin_racemase"/>
</dbReference>
<dbReference type="EMBL" id="CP139725">
    <property type="protein sequence ID" value="WPZ21631.1"/>
    <property type="molecule type" value="Genomic_DNA"/>
</dbReference>
<evidence type="ECO:0000256" key="1">
    <source>
        <dbReference type="ARBA" id="ARBA00038414"/>
    </source>
</evidence>
<dbReference type="Proteomes" id="UP001326567">
    <property type="component" value="Chromosome"/>
</dbReference>
<name>A0ABZ0UZI6_9RHOB</name>
<evidence type="ECO:0000313" key="2">
    <source>
        <dbReference type="EMBL" id="WPZ21631.1"/>
    </source>
</evidence>
<dbReference type="InterPro" id="IPR053714">
    <property type="entry name" value="Iso_Racemase_Enz_sf"/>
</dbReference>
<comment type="similarity">
    <text evidence="1">Belongs to the HyuE racemase family.</text>
</comment>
<reference evidence="2 3" key="1">
    <citation type="submission" date="2023-11" db="EMBL/GenBank/DDBJ databases">
        <title>From the Deep-Sea to the Surface: Bacterial Genomes Isolated from the Moytirra Hydrothermal Vent Plume.</title>
        <authorList>
            <person name="Major S.R."/>
        </authorList>
    </citation>
    <scope>NUCLEOTIDE SEQUENCE [LARGE SCALE GENOMIC DNA]</scope>
    <source>
        <strain evidence="2 3">OXR-9</strain>
    </source>
</reference>
<proteinExistence type="inferred from homology"/>
<keyword evidence="3" id="KW-1185">Reference proteome</keyword>
<dbReference type="Gene3D" id="3.40.50.12500">
    <property type="match status" value="1"/>
</dbReference>
<organism evidence="2 3">
    <name type="scientific">Sulfitobacter faviae</name>
    <dbReference type="NCBI Taxonomy" id="1775881"/>
    <lineage>
        <taxon>Bacteria</taxon>
        <taxon>Pseudomonadati</taxon>
        <taxon>Pseudomonadota</taxon>
        <taxon>Alphaproteobacteria</taxon>
        <taxon>Rhodobacterales</taxon>
        <taxon>Roseobacteraceae</taxon>
        <taxon>Sulfitobacter</taxon>
    </lineage>
</organism>
<protein>
    <submittedName>
        <fullName evidence="2">Aspartate/glutamate racemase family protein</fullName>
    </submittedName>
</protein>
<gene>
    <name evidence="2" type="ORF">T7987_15930</name>
</gene>